<evidence type="ECO:0000313" key="3">
    <source>
        <dbReference type="Proteomes" id="UP001300383"/>
    </source>
</evidence>
<dbReference type="InterPro" id="IPR001932">
    <property type="entry name" value="PPM-type_phosphatase-like_dom"/>
</dbReference>
<dbReference type="Gene3D" id="3.60.40.10">
    <property type="entry name" value="PPM-type phosphatase domain"/>
    <property type="match status" value="1"/>
</dbReference>
<reference evidence="2 3" key="1">
    <citation type="submission" date="2023-05" db="EMBL/GenBank/DDBJ databases">
        <title>[ruminococcus] sp. nov., isolated from a pig farm feces dump.</title>
        <authorList>
            <person name="Chang Y.-H."/>
        </authorList>
    </citation>
    <scope>NUCLEOTIDE SEQUENCE [LARGE SCALE GENOMIC DNA]</scope>
    <source>
        <strain evidence="2 3">YH-rum2234</strain>
    </source>
</reference>
<dbReference type="CDD" id="cd00143">
    <property type="entry name" value="PP2Cc"/>
    <property type="match status" value="1"/>
</dbReference>
<evidence type="ECO:0000259" key="1">
    <source>
        <dbReference type="PROSITE" id="PS51746"/>
    </source>
</evidence>
<dbReference type="AlphaFoldDB" id="A0AAP4BB36"/>
<dbReference type="RefSeq" id="WP_283231726.1">
    <property type="nucleotide sequence ID" value="NZ_JASGBQ010000030.1"/>
</dbReference>
<feature type="domain" description="PPM-type phosphatase" evidence="1">
    <location>
        <begin position="4"/>
        <end position="254"/>
    </location>
</feature>
<dbReference type="SMART" id="SM00331">
    <property type="entry name" value="PP2C_SIG"/>
    <property type="match status" value="1"/>
</dbReference>
<gene>
    <name evidence="2" type="ORF">QJ036_12665</name>
</gene>
<dbReference type="Proteomes" id="UP001300383">
    <property type="component" value="Unassembled WGS sequence"/>
</dbReference>
<dbReference type="SUPFAM" id="SSF81606">
    <property type="entry name" value="PP2C-like"/>
    <property type="match status" value="1"/>
</dbReference>
<organism evidence="2 3">
    <name type="scientific">Fusibacillus kribbianus</name>
    <dbReference type="NCBI Taxonomy" id="3044208"/>
    <lineage>
        <taxon>Bacteria</taxon>
        <taxon>Bacillati</taxon>
        <taxon>Bacillota</taxon>
        <taxon>Clostridia</taxon>
        <taxon>Lachnospirales</taxon>
        <taxon>Lachnospiraceae</taxon>
        <taxon>Fusibacillus</taxon>
    </lineage>
</organism>
<evidence type="ECO:0000313" key="2">
    <source>
        <dbReference type="EMBL" id="MDI9243301.1"/>
    </source>
</evidence>
<dbReference type="SMART" id="SM00332">
    <property type="entry name" value="PP2Cc"/>
    <property type="match status" value="1"/>
</dbReference>
<dbReference type="PROSITE" id="PS51746">
    <property type="entry name" value="PPM_2"/>
    <property type="match status" value="1"/>
</dbReference>
<dbReference type="InterPro" id="IPR036457">
    <property type="entry name" value="PPM-type-like_dom_sf"/>
</dbReference>
<proteinExistence type="predicted"/>
<comment type="caution">
    <text evidence="2">The sequence shown here is derived from an EMBL/GenBank/DDBJ whole genome shotgun (WGS) entry which is preliminary data.</text>
</comment>
<protein>
    <submittedName>
        <fullName evidence="2">Protein phosphatase 2C domain-containing protein</fullName>
    </submittedName>
</protein>
<dbReference type="EMBL" id="JASGBQ010000030">
    <property type="protein sequence ID" value="MDI9243301.1"/>
    <property type="molecule type" value="Genomic_DNA"/>
</dbReference>
<accession>A0AAP4BB36</accession>
<keyword evidence="3" id="KW-1185">Reference proteome</keyword>
<sequence>MNYIFAAHTDVGIRKSTNQDSVLIMTAESDFGPICMGVICDGMGGLANGELASATLIRAFQVWFRTELPKLLVQGFSQDELRIQWNDLIHRESRRIADHGGRHHMRMGTTVAALLLMPGQYHIVNVGDSRVYLLDQALHQLTKDQTFVQREMELGRMTGEEAARHPQRNVLLQCVGASDTIEPDFFSGPIGQEVSFLLCTDGFRHALSPEEIYQRFAPGLLCSEQMIRENEIYLTELNKSRMENDNISVAVIKICGEGPICSR</sequence>
<dbReference type="Pfam" id="PF13672">
    <property type="entry name" value="PP2C_2"/>
    <property type="match status" value="1"/>
</dbReference>
<name>A0AAP4BB36_9FIRM</name>